<feature type="transmembrane region" description="Helical" evidence="6">
    <location>
        <begin position="62"/>
        <end position="83"/>
    </location>
</feature>
<sequence>MAAGTWAGAQGGQSSFYNGGFLLSFLLFISIALISTPSSSTSTSQAASATLVARHMAPWMRYLILGSIVISQIGFIAAYIIFVAQNLQALLMGLTHCQHLVDIKYFILVQLVVLFPLVLIRDLAKLSSTALIGDAFILVRLVYIFGSEISIVAMPCIADVRLFNPWDFSLFVGVAVFTVFMFKRVGVVIPITDAMREPHKFPKVLMGVMLGVMVLFGGAGALTYTTFGSEIQTVVLVNLDTESKMMKSTVMLVNLDAESKMVKSVSFLSLPVSVKPLTCGVQV</sequence>
<dbReference type="EMBL" id="JARIHO010000061">
    <property type="protein sequence ID" value="KAJ7315625.1"/>
    <property type="molecule type" value="Genomic_DNA"/>
</dbReference>
<dbReference type="InterPro" id="IPR013057">
    <property type="entry name" value="AA_transpt_TM"/>
</dbReference>
<evidence type="ECO:0000256" key="2">
    <source>
        <dbReference type="ARBA" id="ARBA00008066"/>
    </source>
</evidence>
<dbReference type="AlphaFoldDB" id="A0AAD6ZCA4"/>
<dbReference type="PANTHER" id="PTHR22950">
    <property type="entry name" value="AMINO ACID TRANSPORTER"/>
    <property type="match status" value="1"/>
</dbReference>
<evidence type="ECO:0000313" key="9">
    <source>
        <dbReference type="Proteomes" id="UP001218218"/>
    </source>
</evidence>
<comment type="similarity">
    <text evidence="2">Belongs to the amino acid/polyamine transporter 2 family.</text>
</comment>
<organism evidence="8 9">
    <name type="scientific">Mycena albidolilacea</name>
    <dbReference type="NCBI Taxonomy" id="1033008"/>
    <lineage>
        <taxon>Eukaryota</taxon>
        <taxon>Fungi</taxon>
        <taxon>Dikarya</taxon>
        <taxon>Basidiomycota</taxon>
        <taxon>Agaricomycotina</taxon>
        <taxon>Agaricomycetes</taxon>
        <taxon>Agaricomycetidae</taxon>
        <taxon>Agaricales</taxon>
        <taxon>Marasmiineae</taxon>
        <taxon>Mycenaceae</taxon>
        <taxon>Mycena</taxon>
    </lineage>
</organism>
<name>A0AAD6ZCA4_9AGAR</name>
<dbReference type="Proteomes" id="UP001218218">
    <property type="component" value="Unassembled WGS sequence"/>
</dbReference>
<feature type="transmembrane region" description="Helical" evidence="6">
    <location>
        <begin position="141"/>
        <end position="162"/>
    </location>
</feature>
<evidence type="ECO:0000256" key="3">
    <source>
        <dbReference type="ARBA" id="ARBA00022692"/>
    </source>
</evidence>
<gene>
    <name evidence="8" type="ORF">DFH08DRAFT_1039831</name>
</gene>
<feature type="transmembrane region" description="Helical" evidence="6">
    <location>
        <begin position="103"/>
        <end position="120"/>
    </location>
</feature>
<dbReference type="PANTHER" id="PTHR22950:SF666">
    <property type="entry name" value="VACUOLAR AMINO ACID TRANSPORTER 4"/>
    <property type="match status" value="1"/>
</dbReference>
<evidence type="ECO:0000256" key="5">
    <source>
        <dbReference type="ARBA" id="ARBA00023136"/>
    </source>
</evidence>
<accession>A0AAD6ZCA4</accession>
<protein>
    <submittedName>
        <fullName evidence="8">Transmembrane amino acid transporter protein-domain-containing protein</fullName>
    </submittedName>
</protein>
<evidence type="ECO:0000256" key="4">
    <source>
        <dbReference type="ARBA" id="ARBA00022989"/>
    </source>
</evidence>
<proteinExistence type="inferred from homology"/>
<evidence type="ECO:0000259" key="7">
    <source>
        <dbReference type="Pfam" id="PF01490"/>
    </source>
</evidence>
<evidence type="ECO:0000256" key="1">
    <source>
        <dbReference type="ARBA" id="ARBA00004141"/>
    </source>
</evidence>
<dbReference type="Pfam" id="PF01490">
    <property type="entry name" value="Aa_trans"/>
    <property type="match status" value="1"/>
</dbReference>
<reference evidence="8" key="1">
    <citation type="submission" date="2023-03" db="EMBL/GenBank/DDBJ databases">
        <title>Massive genome expansion in bonnet fungi (Mycena s.s.) driven by repeated elements and novel gene families across ecological guilds.</title>
        <authorList>
            <consortium name="Lawrence Berkeley National Laboratory"/>
            <person name="Harder C.B."/>
            <person name="Miyauchi S."/>
            <person name="Viragh M."/>
            <person name="Kuo A."/>
            <person name="Thoen E."/>
            <person name="Andreopoulos B."/>
            <person name="Lu D."/>
            <person name="Skrede I."/>
            <person name="Drula E."/>
            <person name="Henrissat B."/>
            <person name="Morin E."/>
            <person name="Kohler A."/>
            <person name="Barry K."/>
            <person name="LaButti K."/>
            <person name="Morin E."/>
            <person name="Salamov A."/>
            <person name="Lipzen A."/>
            <person name="Mereny Z."/>
            <person name="Hegedus B."/>
            <person name="Baldrian P."/>
            <person name="Stursova M."/>
            <person name="Weitz H."/>
            <person name="Taylor A."/>
            <person name="Grigoriev I.V."/>
            <person name="Nagy L.G."/>
            <person name="Martin F."/>
            <person name="Kauserud H."/>
        </authorList>
    </citation>
    <scope>NUCLEOTIDE SEQUENCE</scope>
    <source>
        <strain evidence="8">CBHHK002</strain>
    </source>
</reference>
<feature type="transmembrane region" description="Helical" evidence="6">
    <location>
        <begin position="168"/>
        <end position="192"/>
    </location>
</feature>
<keyword evidence="9" id="KW-1185">Reference proteome</keyword>
<feature type="transmembrane region" description="Helical" evidence="6">
    <location>
        <begin position="16"/>
        <end position="34"/>
    </location>
</feature>
<evidence type="ECO:0000313" key="8">
    <source>
        <dbReference type="EMBL" id="KAJ7315625.1"/>
    </source>
</evidence>
<feature type="domain" description="Amino acid transporter transmembrane" evidence="7">
    <location>
        <begin position="8"/>
        <end position="250"/>
    </location>
</feature>
<keyword evidence="5 6" id="KW-0472">Membrane</keyword>
<dbReference type="GO" id="GO:0015179">
    <property type="term" value="F:L-amino acid transmembrane transporter activity"/>
    <property type="evidence" value="ECO:0007669"/>
    <property type="project" value="TreeGrafter"/>
</dbReference>
<feature type="transmembrane region" description="Helical" evidence="6">
    <location>
        <begin position="204"/>
        <end position="224"/>
    </location>
</feature>
<comment type="caution">
    <text evidence="8">The sequence shown here is derived from an EMBL/GenBank/DDBJ whole genome shotgun (WGS) entry which is preliminary data.</text>
</comment>
<dbReference type="GO" id="GO:0005774">
    <property type="term" value="C:vacuolar membrane"/>
    <property type="evidence" value="ECO:0007669"/>
    <property type="project" value="TreeGrafter"/>
</dbReference>
<keyword evidence="3 6" id="KW-0812">Transmembrane</keyword>
<comment type="subcellular location">
    <subcellularLocation>
        <location evidence="1">Membrane</location>
        <topology evidence="1">Multi-pass membrane protein</topology>
    </subcellularLocation>
</comment>
<keyword evidence="4 6" id="KW-1133">Transmembrane helix</keyword>
<evidence type="ECO:0000256" key="6">
    <source>
        <dbReference type="SAM" id="Phobius"/>
    </source>
</evidence>